<dbReference type="AlphaFoldDB" id="A0A8D2N6J6"/>
<organism evidence="2 3">
    <name type="scientific">Zonotrichia albicollis</name>
    <name type="common">White-throated sparrow</name>
    <name type="synonym">Fringilla albicollis</name>
    <dbReference type="NCBI Taxonomy" id="44394"/>
    <lineage>
        <taxon>Eukaryota</taxon>
        <taxon>Metazoa</taxon>
        <taxon>Chordata</taxon>
        <taxon>Craniata</taxon>
        <taxon>Vertebrata</taxon>
        <taxon>Euteleostomi</taxon>
        <taxon>Archelosauria</taxon>
        <taxon>Archosauria</taxon>
        <taxon>Dinosauria</taxon>
        <taxon>Saurischia</taxon>
        <taxon>Theropoda</taxon>
        <taxon>Coelurosauria</taxon>
        <taxon>Aves</taxon>
        <taxon>Neognathae</taxon>
        <taxon>Neoaves</taxon>
        <taxon>Telluraves</taxon>
        <taxon>Australaves</taxon>
        <taxon>Passeriformes</taxon>
        <taxon>Passerellidae</taxon>
        <taxon>Zonotrichia</taxon>
    </lineage>
</organism>
<protein>
    <submittedName>
        <fullName evidence="2">Uncharacterized protein</fullName>
    </submittedName>
</protein>
<name>A0A8D2N6J6_ZONAL</name>
<keyword evidence="3" id="KW-1185">Reference proteome</keyword>
<reference evidence="2" key="1">
    <citation type="submission" date="2025-08" db="UniProtKB">
        <authorList>
            <consortium name="Ensembl"/>
        </authorList>
    </citation>
    <scope>IDENTIFICATION</scope>
</reference>
<proteinExistence type="predicted"/>
<dbReference type="Proteomes" id="UP000694413">
    <property type="component" value="Unassembled WGS sequence"/>
</dbReference>
<keyword evidence="1" id="KW-0812">Transmembrane</keyword>
<evidence type="ECO:0000313" key="2">
    <source>
        <dbReference type="Ensembl" id="ENSZALP00000016342.1"/>
    </source>
</evidence>
<keyword evidence="1" id="KW-1133">Transmembrane helix</keyword>
<accession>A0A8D2N6J6</accession>
<sequence>YSICSFKSCCNHHHWKVRRNFLSTSAGSRTEIPPGVGCALSSKLVESTARTADLPKGYSIPWNALLSIETGKKLSRRGQPLLRGWLGISPEVLFLSSLFFSLLLLFILILFHLLNCHYLNP</sequence>
<feature type="transmembrane region" description="Helical" evidence="1">
    <location>
        <begin position="92"/>
        <end position="114"/>
    </location>
</feature>
<evidence type="ECO:0000313" key="3">
    <source>
        <dbReference type="Proteomes" id="UP000694413"/>
    </source>
</evidence>
<evidence type="ECO:0000256" key="1">
    <source>
        <dbReference type="SAM" id="Phobius"/>
    </source>
</evidence>
<keyword evidence="1" id="KW-0472">Membrane</keyword>
<dbReference type="Ensembl" id="ENSZALT00000021874.1">
    <property type="protein sequence ID" value="ENSZALP00000016342.1"/>
    <property type="gene ID" value="ENSZALG00000013274.1"/>
</dbReference>
<reference evidence="2" key="2">
    <citation type="submission" date="2025-09" db="UniProtKB">
        <authorList>
            <consortium name="Ensembl"/>
        </authorList>
    </citation>
    <scope>IDENTIFICATION</scope>
</reference>